<evidence type="ECO:0000313" key="3">
    <source>
        <dbReference type="EMBL" id="KAJ6813512.1"/>
    </source>
</evidence>
<reference evidence="3" key="2">
    <citation type="submission" date="2023-04" db="EMBL/GenBank/DDBJ databases">
        <authorList>
            <person name="Bruccoleri R.E."/>
            <person name="Oakeley E.J."/>
            <person name="Faust A.-M."/>
            <person name="Dessus-Babus S."/>
            <person name="Altorfer M."/>
            <person name="Burckhardt D."/>
            <person name="Oertli M."/>
            <person name="Naumann U."/>
            <person name="Petersen F."/>
            <person name="Wong J."/>
        </authorList>
    </citation>
    <scope>NUCLEOTIDE SEQUENCE</scope>
    <source>
        <strain evidence="3">GSM-AAB239-AS_SAM_17_03QT</strain>
        <tissue evidence="3">Leaf</tissue>
    </source>
</reference>
<feature type="compositionally biased region" description="Low complexity" evidence="1">
    <location>
        <begin position="70"/>
        <end position="86"/>
    </location>
</feature>
<dbReference type="Proteomes" id="UP001140949">
    <property type="component" value="Unassembled WGS sequence"/>
</dbReference>
<organism evidence="3 4">
    <name type="scientific">Iris pallida</name>
    <name type="common">Sweet iris</name>
    <dbReference type="NCBI Taxonomy" id="29817"/>
    <lineage>
        <taxon>Eukaryota</taxon>
        <taxon>Viridiplantae</taxon>
        <taxon>Streptophyta</taxon>
        <taxon>Embryophyta</taxon>
        <taxon>Tracheophyta</taxon>
        <taxon>Spermatophyta</taxon>
        <taxon>Magnoliopsida</taxon>
        <taxon>Liliopsida</taxon>
        <taxon>Asparagales</taxon>
        <taxon>Iridaceae</taxon>
        <taxon>Iridoideae</taxon>
        <taxon>Irideae</taxon>
        <taxon>Iris</taxon>
    </lineage>
</organism>
<name>A0AAX6FAX5_IRIPA</name>
<accession>A0AAX6FAX5</accession>
<evidence type="ECO:0000313" key="2">
    <source>
        <dbReference type="EMBL" id="KAJ6813511.1"/>
    </source>
</evidence>
<evidence type="ECO:0000313" key="4">
    <source>
        <dbReference type="Proteomes" id="UP001140949"/>
    </source>
</evidence>
<dbReference type="EMBL" id="JANAVB010030234">
    <property type="protein sequence ID" value="KAJ6813512.1"/>
    <property type="molecule type" value="Genomic_DNA"/>
</dbReference>
<reference evidence="3" key="1">
    <citation type="journal article" date="2023" name="GigaByte">
        <title>Genome assembly of the bearded iris, Iris pallida Lam.</title>
        <authorList>
            <person name="Bruccoleri R.E."/>
            <person name="Oakeley E.J."/>
            <person name="Faust A.M.E."/>
            <person name="Altorfer M."/>
            <person name="Dessus-Babus S."/>
            <person name="Burckhardt D."/>
            <person name="Oertli M."/>
            <person name="Naumann U."/>
            <person name="Petersen F."/>
            <person name="Wong J."/>
        </authorList>
    </citation>
    <scope>NUCLEOTIDE SEQUENCE</scope>
    <source>
        <strain evidence="3">GSM-AAB239-AS_SAM_17_03QT</strain>
    </source>
</reference>
<evidence type="ECO:0000256" key="1">
    <source>
        <dbReference type="SAM" id="MobiDB-lite"/>
    </source>
</evidence>
<protein>
    <submittedName>
        <fullName evidence="3">Formin-like protein 5 isoform X1</fullName>
    </submittedName>
</protein>
<gene>
    <name evidence="2" type="ORF">M6B38_144405</name>
    <name evidence="3" type="ORF">M6B38_144410</name>
</gene>
<proteinExistence type="predicted"/>
<feature type="region of interest" description="Disordered" evidence="1">
    <location>
        <begin position="59"/>
        <end position="86"/>
    </location>
</feature>
<keyword evidence="4" id="KW-1185">Reference proteome</keyword>
<comment type="caution">
    <text evidence="3">The sequence shown here is derived from an EMBL/GenBank/DDBJ whole genome shotgun (WGS) entry which is preliminary data.</text>
</comment>
<sequence length="264" mass="29015">MLQTRPPSMPTTTILLPGHATPATLLPWLRPRHHHLSPPLLLQLHGLLLLPTSQTAATTSILFPPPAPPRLAARPSSRLRAPVPSPARQGRAATCALLQQQHDREQQRRKPGCARARWQRCRAAADVEAVVAMPPPLWAITGDPPGSALFSSSATYRRFVRFARRPVVTRAKSRSFWRSVAATSCEFSGRSDRWIGDFFAPSQSRFAGPTSSACISSTAALFGVLPVPVRSWTLWLQWDLLYLSAVQVIEANSLEVPASLEETQ</sequence>
<dbReference type="AlphaFoldDB" id="A0AAX6FAX5"/>
<dbReference type="EMBL" id="JANAVB010030234">
    <property type="protein sequence ID" value="KAJ6813511.1"/>
    <property type="molecule type" value="Genomic_DNA"/>
</dbReference>